<dbReference type="GO" id="GO:0016301">
    <property type="term" value="F:kinase activity"/>
    <property type="evidence" value="ECO:0007669"/>
    <property type="project" value="UniProtKB-KW"/>
</dbReference>
<dbReference type="PIRSF" id="PIRSF001348">
    <property type="entry name" value="PEP_carboxykinase_GTP"/>
    <property type="match status" value="1"/>
</dbReference>
<feature type="binding site" evidence="9">
    <location>
        <begin position="488"/>
        <end position="491"/>
    </location>
    <ligand>
        <name>GTP</name>
        <dbReference type="ChEBI" id="CHEBI:37565"/>
    </ligand>
</feature>
<comment type="subunit">
    <text evidence="9">Monomer.</text>
</comment>
<comment type="cofactor">
    <cofactor evidence="1">
        <name>Mn(2+)</name>
        <dbReference type="ChEBI" id="CHEBI:29035"/>
    </cofactor>
</comment>
<dbReference type="GO" id="GO:0046327">
    <property type="term" value="P:glycerol biosynthetic process from pyruvate"/>
    <property type="evidence" value="ECO:0007669"/>
    <property type="project" value="TreeGrafter"/>
</dbReference>
<dbReference type="EC" id="4.1.1.32" evidence="9"/>
<dbReference type="InterPro" id="IPR008210">
    <property type="entry name" value="PEP_carboxykinase_N"/>
</dbReference>
<organism evidence="12 13">
    <name type="scientific">Sorangium cellulosum</name>
    <name type="common">Polyangium cellulosum</name>
    <dbReference type="NCBI Taxonomy" id="56"/>
    <lineage>
        <taxon>Bacteria</taxon>
        <taxon>Pseudomonadati</taxon>
        <taxon>Myxococcota</taxon>
        <taxon>Polyangia</taxon>
        <taxon>Polyangiales</taxon>
        <taxon>Polyangiaceae</taxon>
        <taxon>Sorangium</taxon>
    </lineage>
</organism>
<evidence type="ECO:0000256" key="3">
    <source>
        <dbReference type="ARBA" id="ARBA00022723"/>
    </source>
</evidence>
<dbReference type="Gene3D" id="2.170.8.10">
    <property type="entry name" value="Phosphoenolpyruvate Carboxykinase, domain 2"/>
    <property type="match status" value="1"/>
</dbReference>
<evidence type="ECO:0000256" key="4">
    <source>
        <dbReference type="ARBA" id="ARBA00022741"/>
    </source>
</evidence>
<evidence type="ECO:0000256" key="6">
    <source>
        <dbReference type="ARBA" id="ARBA00023134"/>
    </source>
</evidence>
<evidence type="ECO:0000256" key="9">
    <source>
        <dbReference type="HAMAP-Rule" id="MF_00452"/>
    </source>
</evidence>
<comment type="pathway">
    <text evidence="9">Carbohydrate biosynthesis; gluconeogenesis.</text>
</comment>
<dbReference type="HAMAP" id="MF_00452">
    <property type="entry name" value="PEPCK_GTP"/>
    <property type="match status" value="1"/>
</dbReference>
<dbReference type="GO" id="GO:0030145">
    <property type="term" value="F:manganese ion binding"/>
    <property type="evidence" value="ECO:0007669"/>
    <property type="project" value="TreeGrafter"/>
</dbReference>
<dbReference type="Proteomes" id="UP000295781">
    <property type="component" value="Chromosome"/>
</dbReference>
<evidence type="ECO:0000256" key="5">
    <source>
        <dbReference type="ARBA" id="ARBA00022793"/>
    </source>
</evidence>
<evidence type="ECO:0000256" key="2">
    <source>
        <dbReference type="ARBA" id="ARBA00005796"/>
    </source>
</evidence>
<evidence type="ECO:0000259" key="10">
    <source>
        <dbReference type="Pfam" id="PF00821"/>
    </source>
</evidence>
<dbReference type="GO" id="GO:0006094">
    <property type="term" value="P:gluconeogenesis"/>
    <property type="evidence" value="ECO:0007669"/>
    <property type="project" value="UniProtKB-UniRule"/>
</dbReference>
<dbReference type="Pfam" id="PF17297">
    <property type="entry name" value="PEPCK_N"/>
    <property type="match status" value="1"/>
</dbReference>
<feature type="domain" description="Phosphoenolpyruvate carboxykinase C-terminal P-loop" evidence="10">
    <location>
        <begin position="221"/>
        <end position="573"/>
    </location>
</feature>
<comment type="function">
    <text evidence="9">Catalyzes the conversion of oxaloacetate (OAA) to phosphoenolpyruvate (PEP), the rate-limiting step in the metabolic pathway that produces glucose from lactate and other precursors derived from the citric acid cycle.</text>
</comment>
<dbReference type="Gene3D" id="3.40.449.10">
    <property type="entry name" value="Phosphoenolpyruvate Carboxykinase, domain 1"/>
    <property type="match status" value="1"/>
</dbReference>
<dbReference type="GO" id="GO:0019543">
    <property type="term" value="P:propionate catabolic process"/>
    <property type="evidence" value="ECO:0007669"/>
    <property type="project" value="TreeGrafter"/>
</dbReference>
<dbReference type="SUPFAM" id="SSF68923">
    <property type="entry name" value="PEP carboxykinase N-terminal domain"/>
    <property type="match status" value="1"/>
</dbReference>
<keyword evidence="4 9" id="KW-0547">Nucleotide-binding</keyword>
<dbReference type="SUPFAM" id="SSF53795">
    <property type="entry name" value="PEP carboxykinase-like"/>
    <property type="match status" value="1"/>
</dbReference>
<dbReference type="GO" id="GO:0071333">
    <property type="term" value="P:cellular response to glucose stimulus"/>
    <property type="evidence" value="ECO:0007669"/>
    <property type="project" value="TreeGrafter"/>
</dbReference>
<dbReference type="GO" id="GO:0042594">
    <property type="term" value="P:response to starvation"/>
    <property type="evidence" value="ECO:0007669"/>
    <property type="project" value="TreeGrafter"/>
</dbReference>
<evidence type="ECO:0000259" key="11">
    <source>
        <dbReference type="Pfam" id="PF17297"/>
    </source>
</evidence>
<dbReference type="PANTHER" id="PTHR11561">
    <property type="entry name" value="PHOSPHOENOLPYRUVATE CARBOXYKINASE"/>
    <property type="match status" value="1"/>
</dbReference>
<dbReference type="InterPro" id="IPR035077">
    <property type="entry name" value="PEP_carboxykinase_GTP_C"/>
</dbReference>
<keyword evidence="9" id="KW-0312">Gluconeogenesis</keyword>
<gene>
    <name evidence="12" type="primary">pckA</name>
    <name evidence="9" type="synonym">pckG</name>
    <name evidence="12" type="ORF">SOCEGT47_031450</name>
</gene>
<feature type="binding site" evidence="9">
    <location>
        <position position="364"/>
    </location>
    <ligand>
        <name>GTP</name>
        <dbReference type="ChEBI" id="CHEBI:37565"/>
    </ligand>
</feature>
<feature type="binding site" evidence="9">
    <location>
        <position position="68"/>
    </location>
    <ligand>
        <name>substrate</name>
    </ligand>
</feature>
<dbReference type="GO" id="GO:0005829">
    <property type="term" value="C:cytosol"/>
    <property type="evidence" value="ECO:0007669"/>
    <property type="project" value="TreeGrafter"/>
</dbReference>
<reference evidence="12 13" key="1">
    <citation type="submission" date="2015-09" db="EMBL/GenBank/DDBJ databases">
        <title>Sorangium comparison.</title>
        <authorList>
            <person name="Zaburannyi N."/>
            <person name="Bunk B."/>
            <person name="Overmann J."/>
            <person name="Mueller R."/>
        </authorList>
    </citation>
    <scope>NUCLEOTIDE SEQUENCE [LARGE SCALE GENOMIC DNA]</scope>
    <source>
        <strain evidence="12 13">So ceGT47</strain>
    </source>
</reference>
<keyword evidence="3" id="KW-0479">Metal-binding</keyword>
<keyword evidence="6 9" id="KW-0342">GTP-binding</keyword>
<comment type="similarity">
    <text evidence="2 9">Belongs to the phosphoenolpyruvate carboxykinase [GTP] family.</text>
</comment>
<dbReference type="AlphaFoldDB" id="A0A4P2Q0R4"/>
<comment type="catalytic activity">
    <reaction evidence="9">
        <text>oxaloacetate + GTP = phosphoenolpyruvate + GDP + CO2</text>
        <dbReference type="Rhea" id="RHEA:10388"/>
        <dbReference type="ChEBI" id="CHEBI:16452"/>
        <dbReference type="ChEBI" id="CHEBI:16526"/>
        <dbReference type="ChEBI" id="CHEBI:37565"/>
        <dbReference type="ChEBI" id="CHEBI:58189"/>
        <dbReference type="ChEBI" id="CHEBI:58702"/>
        <dbReference type="EC" id="4.1.1.32"/>
    </reaction>
</comment>
<evidence type="ECO:0000256" key="7">
    <source>
        <dbReference type="ARBA" id="ARBA00023211"/>
    </source>
</evidence>
<keyword evidence="12" id="KW-0670">Pyruvate</keyword>
<dbReference type="Pfam" id="PF00821">
    <property type="entry name" value="PEPCK_GTP"/>
    <property type="match status" value="1"/>
</dbReference>
<dbReference type="UniPathway" id="UPA00138"/>
<dbReference type="GO" id="GO:0033993">
    <property type="term" value="P:response to lipid"/>
    <property type="evidence" value="ECO:0007669"/>
    <property type="project" value="TreeGrafter"/>
</dbReference>
<sequence>MQYDDLDAWVLSVATHVRPSSIHWCDGTDAEMRWLQKQMVAKGALHPLDPGRYPRSYLHRSDPADVARAEDRTFVCTPQRDDAGPTNRWMSEEDAQRVVWPLFAAAMAGRTLYVVPYLLGPRNSKYCRVGVELTDSPHVVAGLRLLTQMGKQALRQIDGSPDLVRGIHSLGDLSPDRRYVVHFPSTRTIWSLGSGHGSNALLSRECHALRIASAQARQEGWLAEHMSVLGVTSPEGKKHYVAAAFPEGCGKTALSTLVPDLPGWKVETVSDHAAWLHVGDDGQLRAINPEVGMSCRAPGTSLRSDPHARQLLAHDVLFTNTALRQDGTPFWEGIGDEPGPGIVDWRGRPWQASSPERAAHPDARFTVAMAQCPTVGDGILDPRGVPISAILFGGRRARVAPLVYEATSWEQGVYIGATLVSDTAEGATDAAPAPRHDPMAMLRFCGYNMGDYFAHWLSVGGSMLRPPRVFHVNWFRTDERGNLLWPGFGHNVRVLKWILGRVERSAAARLTPIGYVPTELDLSGLELSDDHAQRLHEVDLRAWSEQAARSEEFLGRFGRRLPEALRREHEGLVRRLKVASN</sequence>
<accession>A0A4P2Q0R4</accession>
<keyword evidence="7" id="KW-0464">Manganese</keyword>
<dbReference type="GO" id="GO:0004613">
    <property type="term" value="F:phosphoenolpyruvate carboxykinase (GTP) activity"/>
    <property type="evidence" value="ECO:0007669"/>
    <property type="project" value="UniProtKB-UniRule"/>
</dbReference>
<feature type="domain" description="Phosphoenolpyruvate carboxykinase GTP-utilising N-terminal" evidence="11">
    <location>
        <begin position="9"/>
        <end position="217"/>
    </location>
</feature>
<dbReference type="GO" id="GO:0006107">
    <property type="term" value="P:oxaloacetate metabolic process"/>
    <property type="evidence" value="ECO:0007669"/>
    <property type="project" value="TreeGrafter"/>
</dbReference>
<keyword evidence="12" id="KW-0418">Kinase</keyword>
<keyword evidence="9" id="KW-0963">Cytoplasm</keyword>
<dbReference type="NCBIfam" id="NF003253">
    <property type="entry name" value="PRK04210.1"/>
    <property type="match status" value="1"/>
</dbReference>
<proteinExistence type="inferred from homology"/>
<dbReference type="OrthoDB" id="9758871at2"/>
<name>A0A4P2Q0R4_SORCE</name>
<feature type="active site" evidence="9">
    <location>
        <position position="249"/>
    </location>
</feature>
<keyword evidence="12" id="KW-0808">Transferase</keyword>
<keyword evidence="5 9" id="KW-0210">Decarboxylase</keyword>
<comment type="caution">
    <text evidence="9">Lacks conserved residue(s) required for the propagation of feature annotation.</text>
</comment>
<evidence type="ECO:0000313" key="13">
    <source>
        <dbReference type="Proteomes" id="UP000295781"/>
    </source>
</evidence>
<dbReference type="Gene3D" id="3.90.228.20">
    <property type="match status" value="1"/>
</dbReference>
<evidence type="ECO:0000256" key="1">
    <source>
        <dbReference type="ARBA" id="ARBA00001936"/>
    </source>
</evidence>
<dbReference type="GO" id="GO:0005525">
    <property type="term" value="F:GTP binding"/>
    <property type="evidence" value="ECO:0007669"/>
    <property type="project" value="UniProtKB-UniRule"/>
</dbReference>
<feature type="binding site" evidence="9">
    <location>
        <position position="395"/>
    </location>
    <ligand>
        <name>GTP</name>
        <dbReference type="ChEBI" id="CHEBI:37565"/>
    </ligand>
</feature>
<keyword evidence="8 9" id="KW-0456">Lyase</keyword>
<protein>
    <recommendedName>
        <fullName evidence="9">Phosphoenolpyruvate carboxykinase [GTP]</fullName>
        <shortName evidence="9">PEP carboxykinase</shortName>
        <shortName evidence="9">PEPCK</shortName>
        <ecNumber evidence="9">4.1.1.32</ecNumber>
    </recommendedName>
    <alternativeName>
        <fullName evidence="9">GTP-dependent phosphoenolpyruvate carboxykinase</fullName>
        <shortName evidence="9">GTP-PEPCK</shortName>
    </alternativeName>
</protein>
<dbReference type="InterPro" id="IPR013035">
    <property type="entry name" value="PEP_carboxykinase_C"/>
</dbReference>
<evidence type="ECO:0000256" key="8">
    <source>
        <dbReference type="ARBA" id="ARBA00023239"/>
    </source>
</evidence>
<dbReference type="PANTHER" id="PTHR11561:SF0">
    <property type="entry name" value="PHOSPHOENOLPYRUVATE CARBOXYKINASE [GTP]-RELATED"/>
    <property type="match status" value="1"/>
</dbReference>
<dbReference type="InterPro" id="IPR008209">
    <property type="entry name" value="PEP_carboxykinase_GTP"/>
</dbReference>
<comment type="subcellular location">
    <subcellularLocation>
        <location evidence="9">Cytoplasm</location>
    </subcellularLocation>
</comment>
<dbReference type="EMBL" id="CP012670">
    <property type="protein sequence ID" value="AUX22641.1"/>
    <property type="molecule type" value="Genomic_DNA"/>
</dbReference>
<dbReference type="CDD" id="cd00819">
    <property type="entry name" value="PEPCK_GTP"/>
    <property type="match status" value="1"/>
</dbReference>
<dbReference type="InterPro" id="IPR035078">
    <property type="entry name" value="PEP_carboxykinase_GTP_N"/>
</dbReference>
<evidence type="ECO:0000313" key="12">
    <source>
        <dbReference type="EMBL" id="AUX22641.1"/>
    </source>
</evidence>